<dbReference type="GO" id="GO:0051537">
    <property type="term" value="F:2 iron, 2 sulfur cluster binding"/>
    <property type="evidence" value="ECO:0007669"/>
    <property type="project" value="InterPro"/>
</dbReference>
<dbReference type="SUPFAM" id="SSF54292">
    <property type="entry name" value="2Fe-2S ferredoxin-like"/>
    <property type="match status" value="1"/>
</dbReference>
<dbReference type="InterPro" id="IPR012675">
    <property type="entry name" value="Beta-grasp_dom_sf"/>
</dbReference>
<dbReference type="InterPro" id="IPR036010">
    <property type="entry name" value="2Fe-2S_ferredoxin-like_sf"/>
</dbReference>
<comment type="caution">
    <text evidence="2">The sequence shown here is derived from an EMBL/GenBank/DDBJ whole genome shotgun (WGS) entry which is preliminary data.</text>
</comment>
<dbReference type="Proteomes" id="UP000626148">
    <property type="component" value="Unassembled WGS sequence"/>
</dbReference>
<dbReference type="InterPro" id="IPR006058">
    <property type="entry name" value="2Fe2S_fd_BS"/>
</dbReference>
<feature type="domain" description="2Fe-2S ferredoxin-type" evidence="1">
    <location>
        <begin position="8"/>
        <end position="102"/>
    </location>
</feature>
<dbReference type="PROSITE" id="PS00197">
    <property type="entry name" value="2FE2S_FER_1"/>
    <property type="match status" value="1"/>
</dbReference>
<dbReference type="CDD" id="cd00207">
    <property type="entry name" value="fer2"/>
    <property type="match status" value="1"/>
</dbReference>
<dbReference type="Gene3D" id="3.10.20.30">
    <property type="match status" value="1"/>
</dbReference>
<dbReference type="PROSITE" id="PS51085">
    <property type="entry name" value="2FE2S_FER_2"/>
    <property type="match status" value="1"/>
</dbReference>
<sequence>MTEEVTTNRVAIRLHQAPLDIVQGNTGKTLYDNLLDHGLEIRKSCVNGACGVCRCRLMSGAVDYRGRHPYGLNGGQQADGWILPCIAFPKGDLKLAHLRLEK</sequence>
<evidence type="ECO:0000313" key="3">
    <source>
        <dbReference type="Proteomes" id="UP000626148"/>
    </source>
</evidence>
<protein>
    <recommendedName>
        <fullName evidence="1">2Fe-2S ferredoxin-type domain-containing protein</fullName>
    </recommendedName>
</protein>
<name>A0A918NH33_9GAMM</name>
<proteinExistence type="predicted"/>
<dbReference type="InterPro" id="IPR001041">
    <property type="entry name" value="2Fe-2S_ferredoxin-type"/>
</dbReference>
<reference evidence="2" key="1">
    <citation type="journal article" date="2014" name="Int. J. Syst. Evol. Microbiol.">
        <title>Complete genome sequence of Corynebacterium casei LMG S-19264T (=DSM 44701T), isolated from a smear-ripened cheese.</title>
        <authorList>
            <consortium name="US DOE Joint Genome Institute (JGI-PGF)"/>
            <person name="Walter F."/>
            <person name="Albersmeier A."/>
            <person name="Kalinowski J."/>
            <person name="Ruckert C."/>
        </authorList>
    </citation>
    <scope>NUCLEOTIDE SEQUENCE</scope>
    <source>
        <strain evidence="2">KCTC 22169</strain>
    </source>
</reference>
<organism evidence="2 3">
    <name type="scientific">Saccharospirillum salsuginis</name>
    <dbReference type="NCBI Taxonomy" id="418750"/>
    <lineage>
        <taxon>Bacteria</taxon>
        <taxon>Pseudomonadati</taxon>
        <taxon>Pseudomonadota</taxon>
        <taxon>Gammaproteobacteria</taxon>
        <taxon>Oceanospirillales</taxon>
        <taxon>Saccharospirillaceae</taxon>
        <taxon>Saccharospirillum</taxon>
    </lineage>
</organism>
<reference evidence="2" key="2">
    <citation type="submission" date="2020-09" db="EMBL/GenBank/DDBJ databases">
        <authorList>
            <person name="Sun Q."/>
            <person name="Kim S."/>
        </authorList>
    </citation>
    <scope>NUCLEOTIDE SEQUENCE</scope>
    <source>
        <strain evidence="2">KCTC 22169</strain>
    </source>
</reference>
<gene>
    <name evidence="2" type="ORF">GCM10007392_38030</name>
</gene>
<dbReference type="EMBL" id="BMXR01000010">
    <property type="protein sequence ID" value="GGX66678.1"/>
    <property type="molecule type" value="Genomic_DNA"/>
</dbReference>
<dbReference type="RefSeq" id="WP_189611687.1">
    <property type="nucleotide sequence ID" value="NZ_BMXR01000010.1"/>
</dbReference>
<evidence type="ECO:0000313" key="2">
    <source>
        <dbReference type="EMBL" id="GGX66678.1"/>
    </source>
</evidence>
<dbReference type="AlphaFoldDB" id="A0A918NH33"/>
<accession>A0A918NH33</accession>
<dbReference type="Pfam" id="PF00111">
    <property type="entry name" value="Fer2"/>
    <property type="match status" value="1"/>
</dbReference>
<keyword evidence="3" id="KW-1185">Reference proteome</keyword>
<evidence type="ECO:0000259" key="1">
    <source>
        <dbReference type="PROSITE" id="PS51085"/>
    </source>
</evidence>